<gene>
    <name evidence="2" type="ORF">OSTQU699_LOCUS8296</name>
</gene>
<evidence type="ECO:0000259" key="1">
    <source>
        <dbReference type="Pfam" id="PF13883"/>
    </source>
</evidence>
<name>A0A8S1JBY1_9CHLO</name>
<dbReference type="AlphaFoldDB" id="A0A8S1JBY1"/>
<keyword evidence="3" id="KW-1185">Reference proteome</keyword>
<dbReference type="OrthoDB" id="2138282at2759"/>
<dbReference type="SUPFAM" id="SSF50475">
    <property type="entry name" value="FMN-binding split barrel"/>
    <property type="match status" value="1"/>
</dbReference>
<accession>A0A8S1JBY1</accession>
<sequence>MDDVSTQYSSAAGMVKMSSLRGGPLACGVKTATTKFDLPSPQLAARNLVEAAESAQLCSIMSNMHHRRAGCPFGTEVAFATDGAGCPVIQLSPLAIPTRNILENSCCSLVVNMQGWAGLSNARVTLFGDVYQLPPGMHQAARELFQLRNNGQEKYVTGNTLYFRMHHIKDIFFVGGFGTVQWIDVADYLACKPDEIVVNSNQDMMHFLNDSCKEDLQKMFSSEGSPVDEAAVIAIDALGADVRIRSGSGFAVLRVGFDAKVTSIQEAIQAVKRAVVESSQ</sequence>
<evidence type="ECO:0000313" key="3">
    <source>
        <dbReference type="Proteomes" id="UP000708148"/>
    </source>
</evidence>
<dbReference type="InterPro" id="IPR012349">
    <property type="entry name" value="Split_barrel_FMN-bd"/>
</dbReference>
<evidence type="ECO:0000313" key="2">
    <source>
        <dbReference type="EMBL" id="CAD7702939.1"/>
    </source>
</evidence>
<comment type="caution">
    <text evidence="2">The sequence shown here is derived from an EMBL/GenBank/DDBJ whole genome shotgun (WGS) entry which is preliminary data.</text>
</comment>
<feature type="domain" description="CREG-like beta-barrel" evidence="1">
    <location>
        <begin position="45"/>
        <end position="189"/>
    </location>
</feature>
<dbReference type="GO" id="GO:0005737">
    <property type="term" value="C:cytoplasm"/>
    <property type="evidence" value="ECO:0007669"/>
    <property type="project" value="UniProtKB-ARBA"/>
</dbReference>
<reference evidence="2" key="1">
    <citation type="submission" date="2020-12" db="EMBL/GenBank/DDBJ databases">
        <authorList>
            <person name="Iha C."/>
        </authorList>
    </citation>
    <scope>NUCLEOTIDE SEQUENCE</scope>
</reference>
<dbReference type="Gene3D" id="2.30.110.10">
    <property type="entry name" value="Electron Transport, Fmn-binding Protein, Chain A"/>
    <property type="match status" value="1"/>
</dbReference>
<dbReference type="PANTHER" id="PTHR13343">
    <property type="entry name" value="CREG1 PROTEIN"/>
    <property type="match status" value="1"/>
</dbReference>
<organism evidence="2 3">
    <name type="scientific">Ostreobium quekettii</name>
    <dbReference type="NCBI Taxonomy" id="121088"/>
    <lineage>
        <taxon>Eukaryota</taxon>
        <taxon>Viridiplantae</taxon>
        <taxon>Chlorophyta</taxon>
        <taxon>core chlorophytes</taxon>
        <taxon>Ulvophyceae</taxon>
        <taxon>TCBD clade</taxon>
        <taxon>Bryopsidales</taxon>
        <taxon>Ostreobineae</taxon>
        <taxon>Ostreobiaceae</taxon>
        <taxon>Ostreobium</taxon>
    </lineage>
</organism>
<dbReference type="Proteomes" id="UP000708148">
    <property type="component" value="Unassembled WGS sequence"/>
</dbReference>
<proteinExistence type="predicted"/>
<dbReference type="Pfam" id="PF13883">
    <property type="entry name" value="CREG_beta-barrel"/>
    <property type="match status" value="1"/>
</dbReference>
<protein>
    <recommendedName>
        <fullName evidence="1">CREG-like beta-barrel domain-containing protein</fullName>
    </recommendedName>
</protein>
<dbReference type="EMBL" id="CAJHUC010002008">
    <property type="protein sequence ID" value="CAD7702939.1"/>
    <property type="molecule type" value="Genomic_DNA"/>
</dbReference>
<dbReference type="Gene3D" id="3.20.180.10">
    <property type="entry name" value="PNP-oxidase-like"/>
    <property type="match status" value="1"/>
</dbReference>
<dbReference type="InterPro" id="IPR055343">
    <property type="entry name" value="CREG_beta-barrel"/>
</dbReference>
<dbReference type="InterPro" id="IPR037119">
    <property type="entry name" value="Haem_oxidase_HugZ-like_sf"/>
</dbReference>
<dbReference type="PANTHER" id="PTHR13343:SF29">
    <property type="entry name" value="PYRIDOXAMINE 5'-PHOSPHATE OXIDASE FAMILY PROTEIN"/>
    <property type="match status" value="1"/>
</dbReference>